<evidence type="ECO:0000313" key="1">
    <source>
        <dbReference type="EMBL" id="PPV07354.1"/>
    </source>
</evidence>
<keyword evidence="2" id="KW-1185">Reference proteome</keyword>
<organism evidence="1 2">
    <name type="scientific">Xanthomonas bromi</name>
    <dbReference type="NCBI Taxonomy" id="56449"/>
    <lineage>
        <taxon>Bacteria</taxon>
        <taxon>Pseudomonadati</taxon>
        <taxon>Pseudomonadota</taxon>
        <taxon>Gammaproteobacteria</taxon>
        <taxon>Lysobacterales</taxon>
        <taxon>Lysobacteraceae</taxon>
        <taxon>Xanthomonas</taxon>
    </lineage>
</organism>
<proteinExistence type="predicted"/>
<name>A0ABX5BQY9_9XANT</name>
<dbReference type="Proteomes" id="UP000239710">
    <property type="component" value="Unassembled WGS sequence"/>
</dbReference>
<comment type="caution">
    <text evidence="1">The sequence shown here is derived from an EMBL/GenBank/DDBJ whole genome shotgun (WGS) entry which is preliminary data.</text>
</comment>
<dbReference type="EMBL" id="MDCE01000009">
    <property type="protein sequence ID" value="PPV07354.1"/>
    <property type="molecule type" value="Genomic_DNA"/>
</dbReference>
<evidence type="ECO:0000313" key="2">
    <source>
        <dbReference type="Proteomes" id="UP000239710"/>
    </source>
</evidence>
<accession>A0ABX5BQY9</accession>
<reference evidence="1 2" key="1">
    <citation type="submission" date="2016-08" db="EMBL/GenBank/DDBJ databases">
        <title>Evolution of the type three secretion system and type three effector repertoires in Xanthomonas.</title>
        <authorList>
            <person name="Merda D."/>
            <person name="Briand M."/>
            <person name="Bosis E."/>
            <person name="Rousseau C."/>
            <person name="Portier P."/>
            <person name="Jacques M.-A."/>
            <person name="Fischer-Le Saux M."/>
        </authorList>
    </citation>
    <scope>NUCLEOTIDE SEQUENCE [LARGE SCALE GENOMIC DNA]</scope>
    <source>
        <strain evidence="1 2">CFBP1976</strain>
    </source>
</reference>
<protein>
    <submittedName>
        <fullName evidence="1">Uncharacterized protein</fullName>
    </submittedName>
</protein>
<gene>
    <name evidence="1" type="ORF">XbrCFBP1976_08225</name>
</gene>
<sequence length="61" mass="6814">MPRLPAGEDGASVPAAQAQFGYVKVRDCCVANNATQVLTLFALSNLSLERRHYWLPWPNRL</sequence>